<dbReference type="EMBL" id="MCGO01000031">
    <property type="protein sequence ID" value="ORY41571.1"/>
    <property type="molecule type" value="Genomic_DNA"/>
</dbReference>
<name>A0A1Y2C3J4_9FUNG</name>
<feature type="coiled-coil region" evidence="1">
    <location>
        <begin position="505"/>
        <end position="560"/>
    </location>
</feature>
<sequence length="770" mass="87195">MNLVLLATQQFNQKRSHHLALIESLELKLSQKGDEVVRVSAELNEERQLVERVSAVQESLKLELDAVRREISHFDGVVKNLERYKKETELRESNIVKESDKITTEIVKLRTENELNNSKLESTTASLHVLQANFTEKTAQLSTATTELSHAHQTLAYRTQELADARVITTDLQAKLYEASTIHKQELSALQTELRQALDEMRTAQSTAASLSTTVTHLTQTHETQLSHLNSSHANALQSLESKHATALVFVERDVQASRIEIEKLNTTHESAVLASANAHEAAIFKLTQEYSNQLLNAEMELGKSRDAIVALERRWEEKFLSARGGWDSEKEGLEQMICEGKLELSSVIEKNNGVVNGLKVDVVEKDRLLAECQGLLDAVRHELGSEKEERVRNGLEVMALCGVVEGMKEKYGELVREKDVTKASLEDRISVLETEICAYTEDIRRLNQSLEVESKRANQAEEDNLVNAERHETQVRELREQLNLQTTCSQELLDTRSAATQQADAQKQEEVANLNAIVDKLEKEVERIKLDLHNAKSSKQEVEDTMANVRAEQAELREEVAAKNLSYTELQTKLVDFEEKFQEERRCAQDIIALKEKEVESFQESMSELAECRVTLNELQTMLESNQKTAESKLLALTRSSDSDSSKLNAIINELEAKLESETDAVRTNAEKTDSLQNELNSIRKILDSKTGDVERLNNENRDLRVELGIFETRIQSTLDEQRRQKQNQFSQHSAQKSSGGRSVTFMDNVVFDSEAQLSVRLIHNRKNV</sequence>
<proteinExistence type="predicted"/>
<organism evidence="2 3">
    <name type="scientific">Rhizoclosmatium globosum</name>
    <dbReference type="NCBI Taxonomy" id="329046"/>
    <lineage>
        <taxon>Eukaryota</taxon>
        <taxon>Fungi</taxon>
        <taxon>Fungi incertae sedis</taxon>
        <taxon>Chytridiomycota</taxon>
        <taxon>Chytridiomycota incertae sedis</taxon>
        <taxon>Chytridiomycetes</taxon>
        <taxon>Chytridiales</taxon>
        <taxon>Chytriomycetaceae</taxon>
        <taxon>Rhizoclosmatium</taxon>
    </lineage>
</organism>
<dbReference type="AlphaFoldDB" id="A0A1Y2C3J4"/>
<feature type="coiled-coil region" evidence="1">
    <location>
        <begin position="646"/>
        <end position="715"/>
    </location>
</feature>
<keyword evidence="3" id="KW-1185">Reference proteome</keyword>
<feature type="coiled-coil region" evidence="1">
    <location>
        <begin position="180"/>
        <end position="207"/>
    </location>
</feature>
<evidence type="ECO:0000313" key="3">
    <source>
        <dbReference type="Proteomes" id="UP000193642"/>
    </source>
</evidence>
<dbReference type="Proteomes" id="UP000193642">
    <property type="component" value="Unassembled WGS sequence"/>
</dbReference>
<dbReference type="STRING" id="329046.A0A1Y2C3J4"/>
<evidence type="ECO:0000313" key="2">
    <source>
        <dbReference type="EMBL" id="ORY41571.1"/>
    </source>
</evidence>
<gene>
    <name evidence="2" type="ORF">BCR33DRAFT_335587</name>
</gene>
<dbReference type="OrthoDB" id="10255000at2759"/>
<comment type="caution">
    <text evidence="2">The sequence shown here is derived from an EMBL/GenBank/DDBJ whole genome shotgun (WGS) entry which is preliminary data.</text>
</comment>
<accession>A0A1Y2C3J4</accession>
<keyword evidence="1" id="KW-0175">Coiled coil</keyword>
<protein>
    <submittedName>
        <fullName evidence="2">Uncharacterized protein</fullName>
    </submittedName>
</protein>
<evidence type="ECO:0000256" key="1">
    <source>
        <dbReference type="SAM" id="Coils"/>
    </source>
</evidence>
<reference evidence="2 3" key="1">
    <citation type="submission" date="2016-07" db="EMBL/GenBank/DDBJ databases">
        <title>Pervasive Adenine N6-methylation of Active Genes in Fungi.</title>
        <authorList>
            <consortium name="DOE Joint Genome Institute"/>
            <person name="Mondo S.J."/>
            <person name="Dannebaum R.O."/>
            <person name="Kuo R.C."/>
            <person name="Labutti K."/>
            <person name="Haridas S."/>
            <person name="Kuo A."/>
            <person name="Salamov A."/>
            <person name="Ahrendt S.R."/>
            <person name="Lipzen A."/>
            <person name="Sullivan W."/>
            <person name="Andreopoulos W.B."/>
            <person name="Clum A."/>
            <person name="Lindquist E."/>
            <person name="Daum C."/>
            <person name="Ramamoorthy G.K."/>
            <person name="Gryganskyi A."/>
            <person name="Culley D."/>
            <person name="Magnuson J.K."/>
            <person name="James T.Y."/>
            <person name="O'Malley M.A."/>
            <person name="Stajich J.E."/>
            <person name="Spatafora J.W."/>
            <person name="Visel A."/>
            <person name="Grigoriev I.V."/>
        </authorList>
    </citation>
    <scope>NUCLEOTIDE SEQUENCE [LARGE SCALE GENOMIC DNA]</scope>
    <source>
        <strain evidence="2 3">JEL800</strain>
    </source>
</reference>